<dbReference type="Pfam" id="PF15631">
    <property type="entry name" value="Imm-NTF2-2"/>
    <property type="match status" value="1"/>
</dbReference>
<feature type="chain" id="PRO_5019040700" description="NTF2 fold domain-containing protein" evidence="1">
    <location>
        <begin position="28"/>
        <end position="132"/>
    </location>
</feature>
<dbReference type="RefSeq" id="WP_127161687.1">
    <property type="nucleotide sequence ID" value="NZ_CP029822.1"/>
</dbReference>
<protein>
    <recommendedName>
        <fullName evidence="2">NTF2 fold domain-containing protein</fullName>
    </recommendedName>
</protein>
<feature type="domain" description="NTF2 fold" evidence="2">
    <location>
        <begin position="65"/>
        <end position="132"/>
    </location>
</feature>
<sequence>MITYCFIKHIKTIVFIFCFLMTHVAYAQKIVVTPVDGDAARLLEGRDFEEENDIGTKELVSSKAMALQLAEIYVANLYGERATTSEKPYAIVDNGNEWLISGQHDAIRVVGGVFFIVISKSDGKVIAIMHGR</sequence>
<dbReference type="EMBL" id="CP029822">
    <property type="protein sequence ID" value="AZS49476.1"/>
    <property type="molecule type" value="Genomic_DNA"/>
</dbReference>
<evidence type="ECO:0000313" key="3">
    <source>
        <dbReference type="EMBL" id="AZS49476.1"/>
    </source>
</evidence>
<organism evidence="3 4">
    <name type="scientific">Entomomonas moraniae</name>
    <dbReference type="NCBI Taxonomy" id="2213226"/>
    <lineage>
        <taxon>Bacteria</taxon>
        <taxon>Pseudomonadati</taxon>
        <taxon>Pseudomonadota</taxon>
        <taxon>Gammaproteobacteria</taxon>
        <taxon>Pseudomonadales</taxon>
        <taxon>Pseudomonadaceae</taxon>
        <taxon>Entomomonas</taxon>
    </lineage>
</organism>
<gene>
    <name evidence="3" type="ORF">DM558_01200</name>
</gene>
<evidence type="ECO:0000313" key="4">
    <source>
        <dbReference type="Proteomes" id="UP000273143"/>
    </source>
</evidence>
<feature type="signal peptide" evidence="1">
    <location>
        <begin position="1"/>
        <end position="27"/>
    </location>
</feature>
<accession>A0A3S9XAQ5</accession>
<dbReference type="InterPro" id="IPR028921">
    <property type="entry name" value="NTF2_fold_dom"/>
</dbReference>
<reference evidence="4" key="1">
    <citation type="submission" date="2018-06" db="EMBL/GenBank/DDBJ databases">
        <title>Complete genome of Pseudomonas insecticola strain QZS01.</title>
        <authorList>
            <person name="Wang J."/>
            <person name="Su Q."/>
        </authorList>
    </citation>
    <scope>NUCLEOTIDE SEQUENCE [LARGE SCALE GENOMIC DNA]</scope>
    <source>
        <strain evidence="4">QZS01</strain>
    </source>
</reference>
<dbReference type="KEGG" id="emo:DM558_01200"/>
<name>A0A3S9XAQ5_9GAMM</name>
<proteinExistence type="predicted"/>
<evidence type="ECO:0000256" key="1">
    <source>
        <dbReference type="SAM" id="SignalP"/>
    </source>
</evidence>
<evidence type="ECO:0000259" key="2">
    <source>
        <dbReference type="Pfam" id="PF15631"/>
    </source>
</evidence>
<keyword evidence="1" id="KW-0732">Signal</keyword>
<dbReference type="AlphaFoldDB" id="A0A3S9XAQ5"/>
<keyword evidence="4" id="KW-1185">Reference proteome</keyword>
<dbReference type="Proteomes" id="UP000273143">
    <property type="component" value="Chromosome"/>
</dbReference>